<reference evidence="3 4" key="1">
    <citation type="journal article" date="2017" name="Nature">
        <title>Atmospheric trace gases support primary production in Antarctic desert surface soil.</title>
        <authorList>
            <person name="Ji M."/>
            <person name="Greening C."/>
            <person name="Vanwonterghem I."/>
            <person name="Carere C.R."/>
            <person name="Bay S.K."/>
            <person name="Steen J.A."/>
            <person name="Montgomery K."/>
            <person name="Lines T."/>
            <person name="Beardall J."/>
            <person name="van Dorst J."/>
            <person name="Snape I."/>
            <person name="Stott M.B."/>
            <person name="Hugenholtz P."/>
            <person name="Ferrari B.C."/>
        </authorList>
    </citation>
    <scope>NUCLEOTIDE SEQUENCE [LARGE SCALE GENOMIC DNA]</scope>
    <source>
        <strain evidence="3">RRmetagenome_bin12</strain>
    </source>
</reference>
<name>A0A2W5Z8A1_9BACT</name>
<protein>
    <recommendedName>
        <fullName evidence="2">HNH domain-containing protein</fullName>
    </recommendedName>
</protein>
<evidence type="ECO:0000313" key="4">
    <source>
        <dbReference type="Proteomes" id="UP000248724"/>
    </source>
</evidence>
<feature type="region of interest" description="Disordered" evidence="1">
    <location>
        <begin position="54"/>
        <end position="139"/>
    </location>
</feature>
<feature type="compositionally biased region" description="Pro residues" evidence="1">
    <location>
        <begin position="107"/>
        <end position="122"/>
    </location>
</feature>
<dbReference type="Proteomes" id="UP000248724">
    <property type="component" value="Unassembled WGS sequence"/>
</dbReference>
<feature type="domain" description="HNH" evidence="2">
    <location>
        <begin position="10"/>
        <end position="47"/>
    </location>
</feature>
<accession>A0A2W5Z8A1</accession>
<proteinExistence type="predicted"/>
<feature type="compositionally biased region" description="Acidic residues" evidence="1">
    <location>
        <begin position="128"/>
        <end position="139"/>
    </location>
</feature>
<sequence>DGGCRVPGCDRSKWLQVHHIVHWEDGGATDTPNLVALCSAHHRAHHRGILGIEGNADDPGGLVFTDARGSPIAPCGRPRPPTEVKATGHWVHPSGDTFDPAWVHFNPTPPKAEEPPPPPTPGPNTVTFEDEDSELITVG</sequence>
<dbReference type="GO" id="GO:0008270">
    <property type="term" value="F:zinc ion binding"/>
    <property type="evidence" value="ECO:0007669"/>
    <property type="project" value="InterPro"/>
</dbReference>
<feature type="non-terminal residue" evidence="3">
    <location>
        <position position="1"/>
    </location>
</feature>
<dbReference type="EMBL" id="QHBU01000162">
    <property type="protein sequence ID" value="PZR80257.1"/>
    <property type="molecule type" value="Genomic_DNA"/>
</dbReference>
<dbReference type="Gene3D" id="1.10.30.50">
    <property type="match status" value="1"/>
</dbReference>
<evidence type="ECO:0000313" key="3">
    <source>
        <dbReference type="EMBL" id="PZR80257.1"/>
    </source>
</evidence>
<dbReference type="Pfam" id="PF01844">
    <property type="entry name" value="HNH"/>
    <property type="match status" value="1"/>
</dbReference>
<dbReference type="GO" id="GO:0003676">
    <property type="term" value="F:nucleic acid binding"/>
    <property type="evidence" value="ECO:0007669"/>
    <property type="project" value="InterPro"/>
</dbReference>
<dbReference type="CDD" id="cd00085">
    <property type="entry name" value="HNHc"/>
    <property type="match status" value="1"/>
</dbReference>
<dbReference type="InterPro" id="IPR002711">
    <property type="entry name" value="HNH"/>
</dbReference>
<dbReference type="InterPro" id="IPR003615">
    <property type="entry name" value="HNH_nuc"/>
</dbReference>
<comment type="caution">
    <text evidence="3">The sequence shown here is derived from an EMBL/GenBank/DDBJ whole genome shotgun (WGS) entry which is preliminary data.</text>
</comment>
<organism evidence="3 4">
    <name type="scientific">Candidatus Aeolococcus gillhamiae</name>
    <dbReference type="NCBI Taxonomy" id="3127015"/>
    <lineage>
        <taxon>Bacteria</taxon>
        <taxon>Bacillati</taxon>
        <taxon>Candidatus Dormiibacterota</taxon>
        <taxon>Candidatus Dormibacteria</taxon>
        <taxon>Candidatus Aeolococcales</taxon>
        <taxon>Candidatus Aeolococcaceae</taxon>
        <taxon>Candidatus Aeolococcus</taxon>
    </lineage>
</organism>
<dbReference type="GO" id="GO:0004519">
    <property type="term" value="F:endonuclease activity"/>
    <property type="evidence" value="ECO:0007669"/>
    <property type="project" value="InterPro"/>
</dbReference>
<gene>
    <name evidence="3" type="ORF">DLM65_08620</name>
</gene>
<evidence type="ECO:0000256" key="1">
    <source>
        <dbReference type="SAM" id="MobiDB-lite"/>
    </source>
</evidence>
<evidence type="ECO:0000259" key="2">
    <source>
        <dbReference type="Pfam" id="PF01844"/>
    </source>
</evidence>
<dbReference type="AlphaFoldDB" id="A0A2W5Z8A1"/>